<dbReference type="AlphaFoldDB" id="A0A8J5CJ25"/>
<reference evidence="2" key="1">
    <citation type="submission" date="2020-07" db="EMBL/GenBank/DDBJ databases">
        <title>The High-quality genome of the commercially important snow crab, Chionoecetes opilio.</title>
        <authorList>
            <person name="Jeong J.-H."/>
            <person name="Ryu S."/>
        </authorList>
    </citation>
    <scope>NUCLEOTIDE SEQUENCE</scope>
    <source>
        <strain evidence="2">MADBK_172401_WGS</strain>
        <tissue evidence="2">Digestive gland</tissue>
    </source>
</reference>
<gene>
    <name evidence="2" type="ORF">GWK47_017472</name>
</gene>
<evidence type="ECO:0000313" key="3">
    <source>
        <dbReference type="Proteomes" id="UP000770661"/>
    </source>
</evidence>
<name>A0A8J5CJ25_CHIOP</name>
<evidence type="ECO:0000313" key="2">
    <source>
        <dbReference type="EMBL" id="KAG0712860.1"/>
    </source>
</evidence>
<organism evidence="2 3">
    <name type="scientific">Chionoecetes opilio</name>
    <name type="common">Atlantic snow crab</name>
    <name type="synonym">Cancer opilio</name>
    <dbReference type="NCBI Taxonomy" id="41210"/>
    <lineage>
        <taxon>Eukaryota</taxon>
        <taxon>Metazoa</taxon>
        <taxon>Ecdysozoa</taxon>
        <taxon>Arthropoda</taxon>
        <taxon>Crustacea</taxon>
        <taxon>Multicrustacea</taxon>
        <taxon>Malacostraca</taxon>
        <taxon>Eumalacostraca</taxon>
        <taxon>Eucarida</taxon>
        <taxon>Decapoda</taxon>
        <taxon>Pleocyemata</taxon>
        <taxon>Brachyura</taxon>
        <taxon>Eubrachyura</taxon>
        <taxon>Majoidea</taxon>
        <taxon>Majidae</taxon>
        <taxon>Chionoecetes</taxon>
    </lineage>
</organism>
<feature type="domain" description="GCN5-related N-acetyltransferase Rv2170-like" evidence="1">
    <location>
        <begin position="80"/>
        <end position="144"/>
    </location>
</feature>
<protein>
    <recommendedName>
        <fullName evidence="1">GCN5-related N-acetyltransferase Rv2170-like domain-containing protein</fullName>
    </recommendedName>
</protein>
<dbReference type="Proteomes" id="UP000770661">
    <property type="component" value="Unassembled WGS sequence"/>
</dbReference>
<dbReference type="Pfam" id="PF08445">
    <property type="entry name" value="FR47"/>
    <property type="match status" value="1"/>
</dbReference>
<dbReference type="GO" id="GO:0016747">
    <property type="term" value="F:acyltransferase activity, transferring groups other than amino-acyl groups"/>
    <property type="evidence" value="ECO:0007669"/>
    <property type="project" value="InterPro"/>
</dbReference>
<sequence>MMMNGVGVFCCRLPQMYHMTRLGRKTHRRSGRIGNSTILIRWKVSGTISFTFRPSVSMSMALRTVSGRCRRRQRRYWCHGFAQPKSGGWENTFTVPHHRRQGLAGAATMALANQLLQEGLPAFVNIEESNTASVQLHEKLGLERQGVVVVVQLLPTEVTNQDYLE</sequence>
<dbReference type="OrthoDB" id="6334799at2759"/>
<dbReference type="Gene3D" id="3.40.630.30">
    <property type="match status" value="1"/>
</dbReference>
<proteinExistence type="predicted"/>
<dbReference type="SUPFAM" id="SSF55729">
    <property type="entry name" value="Acyl-CoA N-acyltransferases (Nat)"/>
    <property type="match status" value="1"/>
</dbReference>
<comment type="caution">
    <text evidence="2">The sequence shown here is derived from an EMBL/GenBank/DDBJ whole genome shotgun (WGS) entry which is preliminary data.</text>
</comment>
<dbReference type="InterPro" id="IPR013653">
    <property type="entry name" value="GCN5-like_dom"/>
</dbReference>
<keyword evidence="3" id="KW-1185">Reference proteome</keyword>
<evidence type="ECO:0000259" key="1">
    <source>
        <dbReference type="Pfam" id="PF08445"/>
    </source>
</evidence>
<dbReference type="EMBL" id="JACEEZ010022031">
    <property type="protein sequence ID" value="KAG0712860.1"/>
    <property type="molecule type" value="Genomic_DNA"/>
</dbReference>
<accession>A0A8J5CJ25</accession>
<dbReference type="InterPro" id="IPR016181">
    <property type="entry name" value="Acyl_CoA_acyltransferase"/>
</dbReference>